<organism evidence="2 3">
    <name type="scientific">Martelella lutilitoris</name>
    <dbReference type="NCBI Taxonomy" id="2583532"/>
    <lineage>
        <taxon>Bacteria</taxon>
        <taxon>Pseudomonadati</taxon>
        <taxon>Pseudomonadota</taxon>
        <taxon>Alphaproteobacteria</taxon>
        <taxon>Hyphomicrobiales</taxon>
        <taxon>Aurantimonadaceae</taxon>
        <taxon>Martelella</taxon>
    </lineage>
</organism>
<evidence type="ECO:0000313" key="2">
    <source>
        <dbReference type="EMBL" id="TNB49667.1"/>
    </source>
</evidence>
<reference evidence="2 3" key="2">
    <citation type="submission" date="2019-06" db="EMBL/GenBank/DDBJ databases">
        <title>Martelella lutilitoris sp. nov., isolated from a tidal mudflat.</title>
        <authorList>
            <person name="Kim Y.-J."/>
        </authorList>
    </citation>
    <scope>NUCLEOTIDE SEQUENCE [LARGE SCALE GENOMIC DNA]</scope>
    <source>
        <strain evidence="2 3">GH2-6</strain>
    </source>
</reference>
<reference evidence="2 3" key="1">
    <citation type="submission" date="2019-05" db="EMBL/GenBank/DDBJ databases">
        <authorList>
            <person name="Lee S.D."/>
        </authorList>
    </citation>
    <scope>NUCLEOTIDE SEQUENCE [LARGE SCALE GENOMIC DNA]</scope>
    <source>
        <strain evidence="2 3">GH2-6</strain>
    </source>
</reference>
<protein>
    <submittedName>
        <fullName evidence="2">Uncharacterized protein</fullName>
    </submittedName>
</protein>
<name>A0A5C4JWS0_9HYPH</name>
<dbReference type="OrthoDB" id="7206787at2"/>
<feature type="region of interest" description="Disordered" evidence="1">
    <location>
        <begin position="226"/>
        <end position="251"/>
    </location>
</feature>
<comment type="caution">
    <text evidence="2">The sequence shown here is derived from an EMBL/GenBank/DDBJ whole genome shotgun (WGS) entry which is preliminary data.</text>
</comment>
<gene>
    <name evidence="2" type="ORF">FF124_01530</name>
</gene>
<keyword evidence="3" id="KW-1185">Reference proteome</keyword>
<dbReference type="RefSeq" id="WP_138746709.1">
    <property type="nucleotide sequence ID" value="NZ_VCLB01000001.1"/>
</dbReference>
<dbReference type="Proteomes" id="UP000307874">
    <property type="component" value="Unassembled WGS sequence"/>
</dbReference>
<feature type="compositionally biased region" description="Low complexity" evidence="1">
    <location>
        <begin position="227"/>
        <end position="241"/>
    </location>
</feature>
<sequence length="350" mass="38033">MVLSAAGISPATADEPTDENFCDWYSAFSAAIAHEAIMKNPDCLDFGRGVHDNKDMHFSWCMRNTKDTVTGAGRHIAELAEQCSAPSNPRPAQNNPDAFAAKVAAGGQTWMVERLIPGVCYAELIDNSKQDYFGRMMRFEFSDGQYRLVSDFTGAEGVHNVLVDGRGFPTRFEQFSDAVTATVDQDFIAAVKRGSRLNLNFEPDGPEYSLSGSAAALDMMRDCASGRQAATRQTGAQTAPQPASPPTREPTVIQGSCRLIVDGMTYIDRRGDCPIWMDNDGSGRLWINTDRVNDMPDYFAELSPDGNGFASGHWNGEPGATHAQGWLGDDFQLGKGGCWSNSRATICAAR</sequence>
<accession>A0A5C4JWS0</accession>
<evidence type="ECO:0000256" key="1">
    <source>
        <dbReference type="SAM" id="MobiDB-lite"/>
    </source>
</evidence>
<evidence type="ECO:0000313" key="3">
    <source>
        <dbReference type="Proteomes" id="UP000307874"/>
    </source>
</evidence>
<dbReference type="AlphaFoldDB" id="A0A5C4JWS0"/>
<proteinExistence type="predicted"/>
<dbReference type="EMBL" id="VCLB01000001">
    <property type="protein sequence ID" value="TNB49667.1"/>
    <property type="molecule type" value="Genomic_DNA"/>
</dbReference>